<dbReference type="SFLD" id="SFLDG01129">
    <property type="entry name" value="C1.5:_HAD__Beta-PGM__Phosphata"/>
    <property type="match status" value="1"/>
</dbReference>
<reference evidence="1 2" key="1">
    <citation type="submission" date="2019-11" db="EMBL/GenBank/DDBJ databases">
        <title>Characterization of Elizabethkingia argenteiflava sp. nov., isolated from inner surface of Soybean Pods.</title>
        <authorList>
            <person name="Mo S."/>
        </authorList>
    </citation>
    <scope>NUCLEOTIDE SEQUENCE [LARGE SCALE GENOMIC DNA]</scope>
    <source>
        <strain evidence="1 2">YB22</strain>
    </source>
</reference>
<dbReference type="EMBL" id="JAAABJ010000611">
    <property type="protein sequence ID" value="NAW51751.1"/>
    <property type="molecule type" value="Genomic_DNA"/>
</dbReference>
<comment type="caution">
    <text evidence="1">The sequence shown here is derived from an EMBL/GenBank/DDBJ whole genome shotgun (WGS) entry which is preliminary data.</text>
</comment>
<evidence type="ECO:0000313" key="1">
    <source>
        <dbReference type="EMBL" id="NAW51751.1"/>
    </source>
</evidence>
<dbReference type="PANTHER" id="PTHR43481:SF4">
    <property type="entry name" value="GLYCEROL-1-PHOSPHATE PHOSPHOHYDROLASE 1-RELATED"/>
    <property type="match status" value="1"/>
</dbReference>
<dbReference type="Gene3D" id="1.10.150.240">
    <property type="entry name" value="Putative phosphatase, domain 2"/>
    <property type="match status" value="1"/>
</dbReference>
<gene>
    <name evidence="1" type="ORF">GNY06_10320</name>
</gene>
<dbReference type="RefSeq" id="WP_166520017.1">
    <property type="nucleotide sequence ID" value="NZ_JAAABJ010000611.1"/>
</dbReference>
<protein>
    <submittedName>
        <fullName evidence="1">HAD-IA family hydrolase</fullName>
    </submittedName>
</protein>
<dbReference type="GO" id="GO:0050308">
    <property type="term" value="F:sugar-phosphatase activity"/>
    <property type="evidence" value="ECO:0007669"/>
    <property type="project" value="TreeGrafter"/>
</dbReference>
<sequence length="219" mass="24837">MQKYILWDLDGTIVNSEDPAFKGHIFETACRKTGMVFNLSEQQYIGHTGKEVYKSVLQSNGIYDYANLEDGFNIWEDHAVRCLKENIAKVLPRDNVVDLWNYFHEIGIRQAVVTSSYEDIAIQYLKNIKIYEKCVSITSLDQVTRPKPDPEPYQLAMRNLGTEPSFCIAIEDSLSGICSAKSAGIYTIAWLTEGGDHRVEIADEVTTKLSTEMILKGWL</sequence>
<dbReference type="InterPro" id="IPR006439">
    <property type="entry name" value="HAD-SF_hydro_IA"/>
</dbReference>
<dbReference type="Gene3D" id="3.40.50.1000">
    <property type="entry name" value="HAD superfamily/HAD-like"/>
    <property type="match status" value="1"/>
</dbReference>
<dbReference type="SUPFAM" id="SSF56784">
    <property type="entry name" value="HAD-like"/>
    <property type="match status" value="1"/>
</dbReference>
<dbReference type="PROSITE" id="PS01228">
    <property type="entry name" value="COF_1"/>
    <property type="match status" value="1"/>
</dbReference>
<dbReference type="InterPro" id="IPR023214">
    <property type="entry name" value="HAD_sf"/>
</dbReference>
<proteinExistence type="predicted"/>
<organism evidence="1 2">
    <name type="scientific">Elizabethkingia argenteiflava</name>
    <dbReference type="NCBI Taxonomy" id="2681556"/>
    <lineage>
        <taxon>Bacteria</taxon>
        <taxon>Pseudomonadati</taxon>
        <taxon>Bacteroidota</taxon>
        <taxon>Flavobacteriia</taxon>
        <taxon>Flavobacteriales</taxon>
        <taxon>Weeksellaceae</taxon>
        <taxon>Elizabethkingia</taxon>
    </lineage>
</organism>
<dbReference type="CDD" id="cd07505">
    <property type="entry name" value="HAD_BPGM-like"/>
    <property type="match status" value="1"/>
</dbReference>
<keyword evidence="2" id="KW-1185">Reference proteome</keyword>
<dbReference type="InterPro" id="IPR051806">
    <property type="entry name" value="HAD-like_SPP"/>
</dbReference>
<dbReference type="SFLD" id="SFLDS00003">
    <property type="entry name" value="Haloacid_Dehalogenase"/>
    <property type="match status" value="1"/>
</dbReference>
<dbReference type="AlphaFoldDB" id="A0A845PXU1"/>
<dbReference type="InterPro" id="IPR023198">
    <property type="entry name" value="PGP-like_dom2"/>
</dbReference>
<dbReference type="Proteomes" id="UP000553459">
    <property type="component" value="Unassembled WGS sequence"/>
</dbReference>
<dbReference type="NCBIfam" id="TIGR01509">
    <property type="entry name" value="HAD-SF-IA-v3"/>
    <property type="match status" value="1"/>
</dbReference>
<dbReference type="InterPro" id="IPR036412">
    <property type="entry name" value="HAD-like_sf"/>
</dbReference>
<accession>A0A845PXU1</accession>
<dbReference type="PANTHER" id="PTHR43481">
    <property type="entry name" value="FRUCTOSE-1-PHOSPHATE PHOSPHATASE"/>
    <property type="match status" value="1"/>
</dbReference>
<name>A0A845PXU1_9FLAO</name>
<evidence type="ECO:0000313" key="2">
    <source>
        <dbReference type="Proteomes" id="UP000553459"/>
    </source>
</evidence>
<dbReference type="Pfam" id="PF13419">
    <property type="entry name" value="HAD_2"/>
    <property type="match status" value="1"/>
</dbReference>
<dbReference type="InterPro" id="IPR041492">
    <property type="entry name" value="HAD_2"/>
</dbReference>
<keyword evidence="1" id="KW-0378">Hydrolase</keyword>